<dbReference type="RefSeq" id="WP_264715035.1">
    <property type="nucleotide sequence ID" value="NZ_JAPDNT010000017.1"/>
</dbReference>
<proteinExistence type="predicted"/>
<organism evidence="1 2">
    <name type="scientific">Limobrevibacterium gyesilva</name>
    <dbReference type="NCBI Taxonomy" id="2991712"/>
    <lineage>
        <taxon>Bacteria</taxon>
        <taxon>Pseudomonadati</taxon>
        <taxon>Pseudomonadota</taxon>
        <taxon>Alphaproteobacteria</taxon>
        <taxon>Acetobacterales</taxon>
        <taxon>Acetobacteraceae</taxon>
        <taxon>Limobrevibacterium</taxon>
    </lineage>
</organism>
<reference evidence="1" key="1">
    <citation type="submission" date="2022-09" db="EMBL/GenBank/DDBJ databases">
        <title>Rhodovastum sp. nov. RN2-1 isolated from soil in Seongnam, South Korea.</title>
        <authorList>
            <person name="Le N.T."/>
        </authorList>
    </citation>
    <scope>NUCLEOTIDE SEQUENCE</scope>
    <source>
        <strain evidence="1">RN2-1</strain>
    </source>
</reference>
<sequence length="233" mass="26313">MTEGSTEPERLAIYIKSLPGFEKYTQIDGNYGHVGAALADAVLQSNNDYERNVRHRIARIRKMYARETSLQDLKQLLQRITAAEFLDWNGTRKPATFLDLVGLLGREGVNTEDDLRKWLPGEESSTKLREIHFIGPKTVDYLRILVGLPFAAMDRHLLGFLECAGIGKFNYARSQEIVHRAADLLGLDRAHLDHSIWRYMKGGKAAVPGGTRLHLGCARSADRRKSHSAKLFR</sequence>
<protein>
    <submittedName>
        <fullName evidence="1">Uncharacterized protein</fullName>
    </submittedName>
</protein>
<gene>
    <name evidence="1" type="ORF">OL599_16970</name>
</gene>
<evidence type="ECO:0000313" key="1">
    <source>
        <dbReference type="EMBL" id="MCW3476268.1"/>
    </source>
</evidence>
<reference evidence="1" key="2">
    <citation type="submission" date="2022-10" db="EMBL/GenBank/DDBJ databases">
        <authorList>
            <person name="Trinh H.N."/>
        </authorList>
    </citation>
    <scope>NUCLEOTIDE SEQUENCE</scope>
    <source>
        <strain evidence="1">RN2-1</strain>
    </source>
</reference>
<dbReference type="AlphaFoldDB" id="A0AA42CEN6"/>
<evidence type="ECO:0000313" key="2">
    <source>
        <dbReference type="Proteomes" id="UP001165679"/>
    </source>
</evidence>
<dbReference type="Proteomes" id="UP001165679">
    <property type="component" value="Unassembled WGS sequence"/>
</dbReference>
<accession>A0AA42CEN6</accession>
<comment type="caution">
    <text evidence="1">The sequence shown here is derived from an EMBL/GenBank/DDBJ whole genome shotgun (WGS) entry which is preliminary data.</text>
</comment>
<name>A0AA42CEN6_9PROT</name>
<dbReference type="EMBL" id="JAPDNT010000017">
    <property type="protein sequence ID" value="MCW3476268.1"/>
    <property type="molecule type" value="Genomic_DNA"/>
</dbReference>
<keyword evidence="2" id="KW-1185">Reference proteome</keyword>